<dbReference type="EMBL" id="SPHZ02000009">
    <property type="protein sequence ID" value="KAF0900093.1"/>
    <property type="molecule type" value="Genomic_DNA"/>
</dbReference>
<feature type="chain" id="PRO_5026235220" description="Apyrase" evidence="8">
    <location>
        <begin position="22"/>
        <end position="707"/>
    </location>
</feature>
<dbReference type="Pfam" id="PF01150">
    <property type="entry name" value="GDA1_CD39"/>
    <property type="match status" value="1"/>
</dbReference>
<organism evidence="9 10">
    <name type="scientific">Oryza meyeriana var. granulata</name>
    <dbReference type="NCBI Taxonomy" id="110450"/>
    <lineage>
        <taxon>Eukaryota</taxon>
        <taxon>Viridiplantae</taxon>
        <taxon>Streptophyta</taxon>
        <taxon>Embryophyta</taxon>
        <taxon>Tracheophyta</taxon>
        <taxon>Spermatophyta</taxon>
        <taxon>Magnoliopsida</taxon>
        <taxon>Liliopsida</taxon>
        <taxon>Poales</taxon>
        <taxon>Poaceae</taxon>
        <taxon>BOP clade</taxon>
        <taxon>Oryzoideae</taxon>
        <taxon>Oryzeae</taxon>
        <taxon>Oryzinae</taxon>
        <taxon>Oryza</taxon>
        <taxon>Oryza meyeriana</taxon>
    </lineage>
</organism>
<dbReference type="Gene3D" id="3.30.420.40">
    <property type="match status" value="1"/>
</dbReference>
<comment type="caution">
    <text evidence="9">The sequence shown here is derived from an EMBL/GenBank/DDBJ whole genome shotgun (WGS) entry which is preliminary data.</text>
</comment>
<reference evidence="9 10" key="1">
    <citation type="submission" date="2019-11" db="EMBL/GenBank/DDBJ databases">
        <title>Whole genome sequence of Oryza granulata.</title>
        <authorList>
            <person name="Li W."/>
        </authorList>
    </citation>
    <scope>NUCLEOTIDE SEQUENCE [LARGE SCALE GENOMIC DNA]</scope>
    <source>
        <strain evidence="10">cv. Menghai</strain>
        <tissue evidence="9">Leaf</tissue>
    </source>
</reference>
<dbReference type="Proteomes" id="UP000479710">
    <property type="component" value="Unassembled WGS sequence"/>
</dbReference>
<keyword evidence="4" id="KW-0547">Nucleotide-binding</keyword>
<dbReference type="Gene3D" id="3.30.420.150">
    <property type="entry name" value="Exopolyphosphatase. Domain 2"/>
    <property type="match status" value="1"/>
</dbReference>
<dbReference type="PROSITE" id="PS01238">
    <property type="entry name" value="GDA1_CD39_NTPASE"/>
    <property type="match status" value="1"/>
</dbReference>
<feature type="compositionally biased region" description="Basic residues" evidence="6">
    <location>
        <begin position="147"/>
        <end position="162"/>
    </location>
</feature>
<dbReference type="OrthoDB" id="6372431at2759"/>
<dbReference type="PANTHER" id="PTHR11782">
    <property type="entry name" value="ADENOSINE/GUANOSINE DIPHOSPHATASE"/>
    <property type="match status" value="1"/>
</dbReference>
<keyword evidence="4" id="KW-0067">ATP-binding</keyword>
<evidence type="ECO:0000256" key="8">
    <source>
        <dbReference type="SAM" id="SignalP"/>
    </source>
</evidence>
<dbReference type="PANTHER" id="PTHR11782:SF79">
    <property type="entry name" value="OS08G0436100 PROTEIN"/>
    <property type="match status" value="1"/>
</dbReference>
<dbReference type="InterPro" id="IPR000407">
    <property type="entry name" value="GDA1_CD39_NTPase"/>
</dbReference>
<accession>A0A6G1CKE2</accession>
<evidence type="ECO:0000256" key="5">
    <source>
        <dbReference type="RuleBase" id="RU003833"/>
    </source>
</evidence>
<evidence type="ECO:0000256" key="7">
    <source>
        <dbReference type="SAM" id="Phobius"/>
    </source>
</evidence>
<keyword evidence="8" id="KW-0732">Signal</keyword>
<evidence type="ECO:0000256" key="4">
    <source>
        <dbReference type="PIRSR" id="PIRSR600407-2"/>
    </source>
</evidence>
<dbReference type="GO" id="GO:0009134">
    <property type="term" value="P:nucleoside diphosphate catabolic process"/>
    <property type="evidence" value="ECO:0007669"/>
    <property type="project" value="TreeGrafter"/>
</dbReference>
<keyword evidence="7" id="KW-0472">Membrane</keyword>
<feature type="binding site" evidence="4">
    <location>
        <begin position="401"/>
        <end position="405"/>
    </location>
    <ligand>
        <name>ATP</name>
        <dbReference type="ChEBI" id="CHEBI:30616"/>
    </ligand>
</feature>
<keyword evidence="7" id="KW-0812">Transmembrane</keyword>
<feature type="region of interest" description="Disordered" evidence="6">
    <location>
        <begin position="97"/>
        <end position="196"/>
    </location>
</feature>
<keyword evidence="2 5" id="KW-0378">Hydrolase</keyword>
<name>A0A6G1CKE2_9ORYZ</name>
<feature type="active site" description="Proton acceptor" evidence="3">
    <location>
        <position position="371"/>
    </location>
</feature>
<comment type="similarity">
    <text evidence="1 5">Belongs to the GDA1/CD39 NTPase family.</text>
</comment>
<feature type="transmembrane region" description="Helical" evidence="7">
    <location>
        <begin position="221"/>
        <end position="239"/>
    </location>
</feature>
<evidence type="ECO:0000256" key="6">
    <source>
        <dbReference type="SAM" id="MobiDB-lite"/>
    </source>
</evidence>
<evidence type="ECO:0000256" key="3">
    <source>
        <dbReference type="PIRSR" id="PIRSR600407-1"/>
    </source>
</evidence>
<evidence type="ECO:0000313" key="9">
    <source>
        <dbReference type="EMBL" id="KAF0900093.1"/>
    </source>
</evidence>
<evidence type="ECO:0000256" key="1">
    <source>
        <dbReference type="ARBA" id="ARBA00009283"/>
    </source>
</evidence>
<dbReference type="GO" id="GO:0017110">
    <property type="term" value="F:nucleoside diphosphate phosphatase activity"/>
    <property type="evidence" value="ECO:0007669"/>
    <property type="project" value="TreeGrafter"/>
</dbReference>
<gene>
    <name evidence="9" type="ORF">E2562_026826</name>
</gene>
<evidence type="ECO:0000313" key="10">
    <source>
        <dbReference type="Proteomes" id="UP000479710"/>
    </source>
</evidence>
<dbReference type="GO" id="GO:0005524">
    <property type="term" value="F:ATP binding"/>
    <property type="evidence" value="ECO:0007669"/>
    <property type="project" value="UniProtKB-KW"/>
</dbReference>
<protein>
    <recommendedName>
        <fullName evidence="11">Apyrase</fullName>
    </recommendedName>
</protein>
<evidence type="ECO:0000256" key="2">
    <source>
        <dbReference type="ARBA" id="ARBA00022801"/>
    </source>
</evidence>
<proteinExistence type="inferred from homology"/>
<feature type="signal peptide" evidence="8">
    <location>
        <begin position="1"/>
        <end position="21"/>
    </location>
</feature>
<evidence type="ECO:0008006" key="11">
    <source>
        <dbReference type="Google" id="ProtNLM"/>
    </source>
</evidence>
<dbReference type="GO" id="GO:0016020">
    <property type="term" value="C:membrane"/>
    <property type="evidence" value="ECO:0007669"/>
    <property type="project" value="TreeGrafter"/>
</dbReference>
<keyword evidence="7" id="KW-1133">Transmembrane helix</keyword>
<dbReference type="AlphaFoldDB" id="A0A6G1CKE2"/>
<keyword evidence="10" id="KW-1185">Reference proteome</keyword>
<sequence>MRGAVHLLLVVCAVVAGGATALDFSVDGGCREGVRTAAVTVDPRWRFPSSRLRDTYVALQTWKQEAIFSDPKNLTTDWVGPEVCNYTVRVLRVAAVGPQGSDNPCPATTCRPSPSRTVDHPPGPLHHPRPHTGPHAPSPHRIPSTPSRRRAGTTPRRRRAPRLRSISLTRPPGWPPRPRMRRPNARVDPRGEAEEAATLAPTIPSRMGARRSSGSSSRRRLAGALALLVASSLALLLLLSRSPRPRYGVVIDAGSTGSRVHVIAYRGAAAALPGIDWGRTASMKASPGLSSFASDPGSAGRSLAPLVEFARRRVPPESWAGTDMRLMATAGLRLLDPVVAEAVLESCRVLLRESGFQFQDEWATVISGAEEGMYAWIAANYALGTLGDASKDTTGIIELGGASIQVTFVTNKPLPPEFSHTLKFGDVTYNLYSHSFLHLGQNVAYESLHDMLSTPGLKSMATHLISQAKYRDPCTPRGFSPMEGEVKLPASVLESKVEYRPYAHAVGNFSECRSAALTLLQKGREECIYHECRMGAAFVPDLDGKFLATENFYHTTKFFGLRSKSFLSDLMLAGEQFCHGDWSKIKKEYRSFNEGELLLFCFSSAYIVALLHDTLKVPLDDKRIDVANQIGGMPVDWALGAFIVKKASNQTDMLHPEGEKISPEDDIRHGERLVHHNQGEAMSLVRRCWDLVEFLRWGASDRVCKFS</sequence>